<dbReference type="RefSeq" id="WP_110885980.1">
    <property type="nucleotide sequence ID" value="NZ_QJSX01000004.1"/>
</dbReference>
<sequence>MRFAILSALLSTSALAVNVPEVRSLGFSADGATYAFETAWTADGSGFPFRELHVLNVVPNTYAARLRVGGQAYEGRQAALNAEYTVRRTQTLAKYGIGGTRVGTVLFDAALPQPLTYFVPPPAVTVSPRLGAVPVTVRLRETTVPNTCRFTDDASGRTKPVGLLLTVNGRTLQKDTALPAARNCTYGYHLGEIRVWNDRVAILVRPLTPGFEGPDAFPIVVTGLWR</sequence>
<dbReference type="OrthoDB" id="65722at2"/>
<proteinExistence type="predicted"/>
<keyword evidence="3" id="KW-1185">Reference proteome</keyword>
<dbReference type="InterPro" id="IPR018725">
    <property type="entry name" value="DUF2259_secreted"/>
</dbReference>
<evidence type="ECO:0000256" key="1">
    <source>
        <dbReference type="SAM" id="SignalP"/>
    </source>
</evidence>
<evidence type="ECO:0000313" key="3">
    <source>
        <dbReference type="Proteomes" id="UP000248326"/>
    </source>
</evidence>
<dbReference type="Pfam" id="PF10016">
    <property type="entry name" value="DUF2259"/>
    <property type="match status" value="1"/>
</dbReference>
<accession>A0A318SEC5</accession>
<dbReference type="Proteomes" id="UP000248326">
    <property type="component" value="Unassembled WGS sequence"/>
</dbReference>
<feature type="chain" id="PRO_5016314930" evidence="1">
    <location>
        <begin position="17"/>
        <end position="226"/>
    </location>
</feature>
<keyword evidence="1" id="KW-0732">Signal</keyword>
<reference evidence="2 3" key="1">
    <citation type="submission" date="2018-06" db="EMBL/GenBank/DDBJ databases">
        <title>Genomic Encyclopedia of Type Strains, Phase IV (KMG-IV): sequencing the most valuable type-strain genomes for metagenomic binning, comparative biology and taxonomic classification.</title>
        <authorList>
            <person name="Goeker M."/>
        </authorList>
    </citation>
    <scope>NUCLEOTIDE SEQUENCE [LARGE SCALE GENOMIC DNA]</scope>
    <source>
        <strain evidence="2 3">DSM 18048</strain>
    </source>
</reference>
<comment type="caution">
    <text evidence="2">The sequence shown here is derived from an EMBL/GenBank/DDBJ whole genome shotgun (WGS) entry which is preliminary data.</text>
</comment>
<name>A0A318SEC5_9DEIO</name>
<gene>
    <name evidence="2" type="ORF">DES52_104133</name>
</gene>
<evidence type="ECO:0000313" key="2">
    <source>
        <dbReference type="EMBL" id="PYE54862.1"/>
    </source>
</evidence>
<feature type="signal peptide" evidence="1">
    <location>
        <begin position="1"/>
        <end position="16"/>
    </location>
</feature>
<protein>
    <submittedName>
        <fullName evidence="2">Putative secreted protein</fullName>
    </submittedName>
</protein>
<dbReference type="EMBL" id="QJSX01000004">
    <property type="protein sequence ID" value="PYE54862.1"/>
    <property type="molecule type" value="Genomic_DNA"/>
</dbReference>
<organism evidence="2 3">
    <name type="scientific">Deinococcus yavapaiensis KR-236</name>
    <dbReference type="NCBI Taxonomy" id="694435"/>
    <lineage>
        <taxon>Bacteria</taxon>
        <taxon>Thermotogati</taxon>
        <taxon>Deinococcota</taxon>
        <taxon>Deinococci</taxon>
        <taxon>Deinococcales</taxon>
        <taxon>Deinococcaceae</taxon>
        <taxon>Deinococcus</taxon>
    </lineage>
</organism>
<dbReference type="AlphaFoldDB" id="A0A318SEC5"/>